<dbReference type="Gene3D" id="3.40.50.1820">
    <property type="entry name" value="alpha/beta hydrolase"/>
    <property type="match status" value="1"/>
</dbReference>
<name>A0ABS3CL05_9BACT</name>
<reference evidence="2 3" key="1">
    <citation type="submission" date="2021-03" db="EMBL/GenBank/DDBJ databases">
        <title>novel species isolated from a fishpond in China.</title>
        <authorList>
            <person name="Lu H."/>
            <person name="Cai Z."/>
        </authorList>
    </citation>
    <scope>NUCLEOTIDE SEQUENCE [LARGE SCALE GENOMIC DNA]</scope>
    <source>
        <strain evidence="2 3">YJ13C</strain>
    </source>
</reference>
<comment type="caution">
    <text evidence="2">The sequence shown here is derived from an EMBL/GenBank/DDBJ whole genome shotgun (WGS) entry which is preliminary data.</text>
</comment>
<feature type="transmembrane region" description="Helical" evidence="1">
    <location>
        <begin position="152"/>
        <end position="171"/>
    </location>
</feature>
<feature type="transmembrane region" description="Helical" evidence="1">
    <location>
        <begin position="118"/>
        <end position="140"/>
    </location>
</feature>
<keyword evidence="1" id="KW-1133">Transmembrane helix</keyword>
<dbReference type="RefSeq" id="WP_206588456.1">
    <property type="nucleotide sequence ID" value="NZ_JAFKCU010000007.1"/>
</dbReference>
<keyword evidence="1" id="KW-0812">Transmembrane</keyword>
<evidence type="ECO:0008006" key="4">
    <source>
        <dbReference type="Google" id="ProtNLM"/>
    </source>
</evidence>
<feature type="transmembrane region" description="Helical" evidence="1">
    <location>
        <begin position="240"/>
        <end position="262"/>
    </location>
</feature>
<accession>A0ABS3CL05</accession>
<feature type="transmembrane region" description="Helical" evidence="1">
    <location>
        <begin position="282"/>
        <end position="312"/>
    </location>
</feature>
<dbReference type="EMBL" id="JAFKCU010000007">
    <property type="protein sequence ID" value="MBN7817789.1"/>
    <property type="molecule type" value="Genomic_DNA"/>
</dbReference>
<dbReference type="SUPFAM" id="SSF53474">
    <property type="entry name" value="alpha/beta-Hydrolases"/>
    <property type="match status" value="1"/>
</dbReference>
<organism evidence="2 3">
    <name type="scientific">Algoriphagus pacificus</name>
    <dbReference type="NCBI Taxonomy" id="2811234"/>
    <lineage>
        <taxon>Bacteria</taxon>
        <taxon>Pseudomonadati</taxon>
        <taxon>Bacteroidota</taxon>
        <taxon>Cytophagia</taxon>
        <taxon>Cytophagales</taxon>
        <taxon>Cyclobacteriaceae</taxon>
        <taxon>Algoriphagus</taxon>
    </lineage>
</organism>
<evidence type="ECO:0000313" key="3">
    <source>
        <dbReference type="Proteomes" id="UP000664480"/>
    </source>
</evidence>
<protein>
    <recommendedName>
        <fullName evidence="4">Alpha/beta hydrolase family protein</fullName>
    </recommendedName>
</protein>
<proteinExistence type="predicted"/>
<dbReference type="Proteomes" id="UP000664480">
    <property type="component" value="Unassembled WGS sequence"/>
</dbReference>
<evidence type="ECO:0000256" key="1">
    <source>
        <dbReference type="SAM" id="Phobius"/>
    </source>
</evidence>
<sequence>MKRVILIHGTFAKNAEWIQKDSSFQLALMKSLKSDVIFSKFDWDGKNCHSSRINYGDKLRIVLEKSLLNNPNDEHILIAHSHGGNVAMYALSKMKNSFSNVSLVTLATPFIRCEKFEISGISGILMIIGIISFFTAMFYLPNQISLEIEGPFSFLNGPIRFIKFAIAFLIAKGLIKIKAFIISEFQEYVNLFYKKIDYRKTELKRMLVVRIEGDEALLWLRISSFLQKVTSKFGERATKLSFLSFGYLYALLFTISIIVILLGELTFNKINLSFLDLEEMQIVYLIIFVLFLILLIFPALVFIISLPILYLFRGNPLIFGWENFFKGLSLSIYPSQNPPDEITYDVLSYPSDIKRVKGLLHSQPYLNSEIITKIGLWIEG</sequence>
<keyword evidence="3" id="KW-1185">Reference proteome</keyword>
<evidence type="ECO:0000313" key="2">
    <source>
        <dbReference type="EMBL" id="MBN7817789.1"/>
    </source>
</evidence>
<dbReference type="InterPro" id="IPR029058">
    <property type="entry name" value="AB_hydrolase_fold"/>
</dbReference>
<gene>
    <name evidence="2" type="ORF">J0A69_20265</name>
</gene>
<keyword evidence="1" id="KW-0472">Membrane</keyword>